<dbReference type="PROSITE" id="PS00571">
    <property type="entry name" value="AMIDASES"/>
    <property type="match status" value="1"/>
</dbReference>
<evidence type="ECO:0000259" key="1">
    <source>
        <dbReference type="Pfam" id="PF01425"/>
    </source>
</evidence>
<dbReference type="PANTHER" id="PTHR11895:SF176">
    <property type="entry name" value="AMIDASE AMID-RELATED"/>
    <property type="match status" value="1"/>
</dbReference>
<gene>
    <name evidence="2" type="ordered locus">Rcas_2243</name>
</gene>
<dbReference type="eggNOG" id="COG0154">
    <property type="taxonomic scope" value="Bacteria"/>
</dbReference>
<dbReference type="InterPro" id="IPR036928">
    <property type="entry name" value="AS_sf"/>
</dbReference>
<dbReference type="InterPro" id="IPR023631">
    <property type="entry name" value="Amidase_dom"/>
</dbReference>
<evidence type="ECO:0000313" key="2">
    <source>
        <dbReference type="EMBL" id="ABU58326.1"/>
    </source>
</evidence>
<dbReference type="Proteomes" id="UP000000263">
    <property type="component" value="Chromosome"/>
</dbReference>
<dbReference type="OrthoDB" id="9811471at2"/>
<dbReference type="Gene3D" id="3.90.1300.10">
    <property type="entry name" value="Amidase signature (AS) domain"/>
    <property type="match status" value="1"/>
</dbReference>
<dbReference type="AlphaFoldDB" id="A7NLE3"/>
<accession>A7NLE3</accession>
<dbReference type="KEGG" id="rca:Rcas_2243"/>
<dbReference type="HOGENOM" id="CLU_009600_0_3_0"/>
<dbReference type="SUPFAM" id="SSF75304">
    <property type="entry name" value="Amidase signature (AS) enzymes"/>
    <property type="match status" value="1"/>
</dbReference>
<evidence type="ECO:0000313" key="3">
    <source>
        <dbReference type="Proteomes" id="UP000000263"/>
    </source>
</evidence>
<dbReference type="RefSeq" id="WP_012120750.1">
    <property type="nucleotide sequence ID" value="NC_009767.1"/>
</dbReference>
<name>A7NLE3_ROSCS</name>
<dbReference type="GO" id="GO:0004040">
    <property type="term" value="F:amidase activity"/>
    <property type="evidence" value="ECO:0007669"/>
    <property type="project" value="UniProtKB-EC"/>
</dbReference>
<dbReference type="InterPro" id="IPR000120">
    <property type="entry name" value="Amidase"/>
</dbReference>
<dbReference type="InterPro" id="IPR020556">
    <property type="entry name" value="Amidase_CS"/>
</dbReference>
<keyword evidence="3" id="KW-1185">Reference proteome</keyword>
<sequence>MSDLFRLTIEDAADLLARREISAVELTSAHLDRIATHDTRLNSFITVTADHALAQARAADNELARGARRSPLHGIPIALKDLYDTAGVRTTAGATFFAERMPDVDARAVTLLYQAGAVLLGKLNMHEWALGVTNINPHYGPSRNPWDTSRITGGSSGGAAAALAAGLCMGALGSDTGGSIRIPASLCGIVGFKPTFGRVSLQGVVPLSWNLDHAGPMARTVTDAALLLQAIAGYDPDDPVSVAAPVDDLLASIDAGVGGWRIALADDAHFGNADAEVLASVHRAAGVFEELGARVERVDLGRGQDAAQMNALMTTSDAAAFHRDRLRAHPEQFGADVRMRLERGAAFTSTEYILARRFQSEWRRQLERLFEQFDVLLTPTTPITALPIEGLDSVEAARQLTRCTAPFNLAGLPALSAPCGMSAAGLPIGLQIVAAPWREAHVLRAGKAFERATSWHRQTPPGW</sequence>
<dbReference type="STRING" id="383372.Rcas_2243"/>
<proteinExistence type="predicted"/>
<dbReference type="EMBL" id="CP000804">
    <property type="protein sequence ID" value="ABU58326.1"/>
    <property type="molecule type" value="Genomic_DNA"/>
</dbReference>
<dbReference type="EC" id="3.5.1.4" evidence="2"/>
<feature type="domain" description="Amidase" evidence="1">
    <location>
        <begin position="25"/>
        <end position="443"/>
    </location>
</feature>
<dbReference type="Pfam" id="PF01425">
    <property type="entry name" value="Amidase"/>
    <property type="match status" value="1"/>
</dbReference>
<protein>
    <submittedName>
        <fullName evidence="2">Amidase</fullName>
        <ecNumber evidence="2">3.5.1.4</ecNumber>
    </submittedName>
</protein>
<keyword evidence="2" id="KW-0378">Hydrolase</keyword>
<dbReference type="PANTHER" id="PTHR11895">
    <property type="entry name" value="TRANSAMIDASE"/>
    <property type="match status" value="1"/>
</dbReference>
<reference evidence="2 3" key="1">
    <citation type="submission" date="2007-08" db="EMBL/GenBank/DDBJ databases">
        <title>Complete sequence of Roseiflexus castenholzii DSM 13941.</title>
        <authorList>
            <consortium name="US DOE Joint Genome Institute"/>
            <person name="Copeland A."/>
            <person name="Lucas S."/>
            <person name="Lapidus A."/>
            <person name="Barry K."/>
            <person name="Glavina del Rio T."/>
            <person name="Dalin E."/>
            <person name="Tice H."/>
            <person name="Pitluck S."/>
            <person name="Thompson L.S."/>
            <person name="Brettin T."/>
            <person name="Bruce D."/>
            <person name="Detter J.C."/>
            <person name="Han C."/>
            <person name="Tapia R."/>
            <person name="Schmutz J."/>
            <person name="Larimer F."/>
            <person name="Land M."/>
            <person name="Hauser L."/>
            <person name="Kyrpides N."/>
            <person name="Mikhailova N."/>
            <person name="Bryant D.A."/>
            <person name="Hanada S."/>
            <person name="Tsukatani Y."/>
            <person name="Richardson P."/>
        </authorList>
    </citation>
    <scope>NUCLEOTIDE SEQUENCE [LARGE SCALE GENOMIC DNA]</scope>
    <source>
        <strain evidence="3">DSM 13941 / HLO8</strain>
    </source>
</reference>
<organism evidence="2 3">
    <name type="scientific">Roseiflexus castenholzii (strain DSM 13941 / HLO8)</name>
    <dbReference type="NCBI Taxonomy" id="383372"/>
    <lineage>
        <taxon>Bacteria</taxon>
        <taxon>Bacillati</taxon>
        <taxon>Chloroflexota</taxon>
        <taxon>Chloroflexia</taxon>
        <taxon>Chloroflexales</taxon>
        <taxon>Roseiflexineae</taxon>
        <taxon>Roseiflexaceae</taxon>
        <taxon>Roseiflexus</taxon>
    </lineage>
</organism>